<comment type="similarity">
    <text evidence="1">Belongs to the universal ribosomal protein uS11 family.</text>
</comment>
<organism evidence="4 5">
    <name type="scientific">Aureobasidium melanogenum</name>
    <name type="common">Aureobasidium pullulans var. melanogenum</name>
    <dbReference type="NCBI Taxonomy" id="46634"/>
    <lineage>
        <taxon>Eukaryota</taxon>
        <taxon>Fungi</taxon>
        <taxon>Dikarya</taxon>
        <taxon>Ascomycota</taxon>
        <taxon>Pezizomycotina</taxon>
        <taxon>Dothideomycetes</taxon>
        <taxon>Dothideomycetidae</taxon>
        <taxon>Dothideales</taxon>
        <taxon>Saccotheciaceae</taxon>
        <taxon>Aureobasidium</taxon>
    </lineage>
</organism>
<keyword evidence="3" id="KW-0687">Ribonucleoprotein</keyword>
<dbReference type="GO" id="GO:1990904">
    <property type="term" value="C:ribonucleoprotein complex"/>
    <property type="evidence" value="ECO:0007669"/>
    <property type="project" value="UniProtKB-KW"/>
</dbReference>
<sequence length="255" mass="27663">MFEQAQKSPPSTDFRSAKSKEFQVVIADSSAAYEYSFCQPFNPFAVANHTFDMNVFRPLARLAARPSAILSSTSTRAISSTPLPAAPVTSRRGGALELGDWIGRLGDRSSGPPGVDLDVGPPQPHRMHVYATKHNTHITFTQPPRKDPANLGKQVDVLMSLSAGNIGFKKAGRGSYDAGYQLAAFVLKQIQERGLLRDLHSLEVVLRGFGKGREAVTKALLGSEGYLVRNKISSVKDATRLKFGGSRSPKPRRLG</sequence>
<dbReference type="InterPro" id="IPR001971">
    <property type="entry name" value="Ribosomal_uS11"/>
</dbReference>
<evidence type="ECO:0000256" key="1">
    <source>
        <dbReference type="ARBA" id="ARBA00006194"/>
    </source>
</evidence>
<evidence type="ECO:0000256" key="2">
    <source>
        <dbReference type="ARBA" id="ARBA00022980"/>
    </source>
</evidence>
<comment type="caution">
    <text evidence="4">The sequence shown here is derived from an EMBL/GenBank/DDBJ whole genome shotgun (WGS) entry which is preliminary data.</text>
</comment>
<keyword evidence="2" id="KW-0689">Ribosomal protein</keyword>
<dbReference type="Proteomes" id="UP000779574">
    <property type="component" value="Unassembled WGS sequence"/>
</dbReference>
<dbReference type="GO" id="GO:0003735">
    <property type="term" value="F:structural constituent of ribosome"/>
    <property type="evidence" value="ECO:0007669"/>
    <property type="project" value="InterPro"/>
</dbReference>
<evidence type="ECO:0000313" key="4">
    <source>
        <dbReference type="EMBL" id="KAG9687101.1"/>
    </source>
</evidence>
<dbReference type="HAMAP" id="MF_01310">
    <property type="entry name" value="Ribosomal_uS11"/>
    <property type="match status" value="1"/>
</dbReference>
<dbReference type="InterPro" id="IPR036967">
    <property type="entry name" value="Ribosomal_uS11_sf"/>
</dbReference>
<evidence type="ECO:0000313" key="5">
    <source>
        <dbReference type="Proteomes" id="UP000779574"/>
    </source>
</evidence>
<dbReference type="SUPFAM" id="SSF53137">
    <property type="entry name" value="Translational machinery components"/>
    <property type="match status" value="1"/>
</dbReference>
<dbReference type="Pfam" id="PF00411">
    <property type="entry name" value="Ribosomal_S11"/>
    <property type="match status" value="1"/>
</dbReference>
<dbReference type="PANTHER" id="PTHR11759">
    <property type="entry name" value="40S RIBOSOMAL PROTEIN S14/30S RIBOSOMAL PROTEIN S11"/>
    <property type="match status" value="1"/>
</dbReference>
<protein>
    <submittedName>
        <fullName evidence="4">Translational machinery component</fullName>
    </submittedName>
</protein>
<dbReference type="OrthoDB" id="1654884at2759"/>
<proteinExistence type="inferred from homology"/>
<dbReference type="EMBL" id="JAHFXF010000474">
    <property type="protein sequence ID" value="KAG9687101.1"/>
    <property type="molecule type" value="Genomic_DNA"/>
</dbReference>
<feature type="non-terminal residue" evidence="4">
    <location>
        <position position="255"/>
    </location>
</feature>
<accession>A0A9P8J486</accession>
<gene>
    <name evidence="4" type="ORF">KCU76_g10553</name>
</gene>
<reference evidence="4" key="2">
    <citation type="submission" date="2021-08" db="EMBL/GenBank/DDBJ databases">
        <authorList>
            <person name="Gostincar C."/>
            <person name="Sun X."/>
            <person name="Song Z."/>
            <person name="Gunde-Cimerman N."/>
        </authorList>
    </citation>
    <scope>NUCLEOTIDE SEQUENCE</scope>
    <source>
        <strain evidence="4">EXF-9911</strain>
    </source>
</reference>
<evidence type="ECO:0000256" key="3">
    <source>
        <dbReference type="ARBA" id="ARBA00023274"/>
    </source>
</evidence>
<dbReference type="Gene3D" id="3.30.420.80">
    <property type="entry name" value="Ribosomal protein S11"/>
    <property type="match status" value="1"/>
</dbReference>
<dbReference type="GO" id="GO:0006412">
    <property type="term" value="P:translation"/>
    <property type="evidence" value="ECO:0007669"/>
    <property type="project" value="InterPro"/>
</dbReference>
<name>A0A9P8J486_AURME</name>
<reference evidence="4" key="1">
    <citation type="journal article" date="2021" name="J Fungi (Basel)">
        <title>Virulence traits and population genomics of the black yeast Aureobasidium melanogenum.</title>
        <authorList>
            <person name="Cernosa A."/>
            <person name="Sun X."/>
            <person name="Gostincar C."/>
            <person name="Fang C."/>
            <person name="Gunde-Cimerman N."/>
            <person name="Song Z."/>
        </authorList>
    </citation>
    <scope>NUCLEOTIDE SEQUENCE</scope>
    <source>
        <strain evidence="4">EXF-9911</strain>
    </source>
</reference>
<dbReference type="GO" id="GO:0005840">
    <property type="term" value="C:ribosome"/>
    <property type="evidence" value="ECO:0007669"/>
    <property type="project" value="UniProtKB-KW"/>
</dbReference>
<dbReference type="AlphaFoldDB" id="A0A9P8J486"/>